<dbReference type="Pfam" id="PF23598">
    <property type="entry name" value="LRR_14"/>
    <property type="match status" value="1"/>
</dbReference>
<keyword evidence="1" id="KW-0677">Repeat</keyword>
<protein>
    <submittedName>
        <fullName evidence="4">LRR domain containing protein</fullName>
    </submittedName>
</protein>
<evidence type="ECO:0000313" key="5">
    <source>
        <dbReference type="Proteomes" id="UP000237105"/>
    </source>
</evidence>
<accession>A0A2P5CCU4</accession>
<evidence type="ECO:0000259" key="2">
    <source>
        <dbReference type="Pfam" id="PF23598"/>
    </source>
</evidence>
<dbReference type="InterPro" id="IPR056789">
    <property type="entry name" value="LRR_R13L1-DRL21"/>
</dbReference>
<feature type="non-terminal residue" evidence="4">
    <location>
        <position position="1"/>
    </location>
</feature>
<dbReference type="SUPFAM" id="SSF52058">
    <property type="entry name" value="L domain-like"/>
    <property type="match status" value="1"/>
</dbReference>
<name>A0A2P5CCU4_PARAD</name>
<dbReference type="PANTHER" id="PTHR47186">
    <property type="entry name" value="LEUCINE-RICH REPEAT-CONTAINING PROTEIN 57"/>
    <property type="match status" value="1"/>
</dbReference>
<comment type="caution">
    <text evidence="4">The sequence shown here is derived from an EMBL/GenBank/DDBJ whole genome shotgun (WGS) entry which is preliminary data.</text>
</comment>
<keyword evidence="5" id="KW-1185">Reference proteome</keyword>
<dbReference type="SUPFAM" id="SSF52047">
    <property type="entry name" value="RNI-like"/>
    <property type="match status" value="1"/>
</dbReference>
<dbReference type="AlphaFoldDB" id="A0A2P5CCU4"/>
<dbReference type="OrthoDB" id="1928346at2759"/>
<dbReference type="InterPro" id="IPR055414">
    <property type="entry name" value="LRR_R13L4/SHOC2-like"/>
</dbReference>
<proteinExistence type="predicted"/>
<gene>
    <name evidence="4" type="ORF">PanWU01x14_163870</name>
</gene>
<evidence type="ECO:0000313" key="4">
    <source>
        <dbReference type="EMBL" id="PON58872.1"/>
    </source>
</evidence>
<dbReference type="Proteomes" id="UP000237105">
    <property type="component" value="Unassembled WGS sequence"/>
</dbReference>
<evidence type="ECO:0000259" key="3">
    <source>
        <dbReference type="Pfam" id="PF25019"/>
    </source>
</evidence>
<organism evidence="4 5">
    <name type="scientific">Parasponia andersonii</name>
    <name type="common">Sponia andersonii</name>
    <dbReference type="NCBI Taxonomy" id="3476"/>
    <lineage>
        <taxon>Eukaryota</taxon>
        <taxon>Viridiplantae</taxon>
        <taxon>Streptophyta</taxon>
        <taxon>Embryophyta</taxon>
        <taxon>Tracheophyta</taxon>
        <taxon>Spermatophyta</taxon>
        <taxon>Magnoliopsida</taxon>
        <taxon>eudicotyledons</taxon>
        <taxon>Gunneridae</taxon>
        <taxon>Pentapetalae</taxon>
        <taxon>rosids</taxon>
        <taxon>fabids</taxon>
        <taxon>Rosales</taxon>
        <taxon>Cannabaceae</taxon>
        <taxon>Parasponia</taxon>
    </lineage>
</organism>
<feature type="domain" description="R13L1/DRL21-like LRR repeat region" evidence="3">
    <location>
        <begin position="5"/>
        <end position="131"/>
    </location>
</feature>
<feature type="domain" description="Disease resistance R13L4/SHOC-2-like LRR" evidence="2">
    <location>
        <begin position="253"/>
        <end position="382"/>
    </location>
</feature>
<dbReference type="InterPro" id="IPR032675">
    <property type="entry name" value="LRR_dom_sf"/>
</dbReference>
<dbReference type="Pfam" id="PF25019">
    <property type="entry name" value="LRR_R13L1-DRL21"/>
    <property type="match status" value="1"/>
</dbReference>
<dbReference type="EMBL" id="JXTB01000145">
    <property type="protein sequence ID" value="PON58872.1"/>
    <property type="molecule type" value="Genomic_DNA"/>
</dbReference>
<dbReference type="Gene3D" id="3.80.10.10">
    <property type="entry name" value="Ribonuclease Inhibitor"/>
    <property type="match status" value="2"/>
</dbReference>
<evidence type="ECO:0000256" key="1">
    <source>
        <dbReference type="ARBA" id="ARBA00022737"/>
    </source>
</evidence>
<dbReference type="PANTHER" id="PTHR47186:SF13">
    <property type="entry name" value="DISEASE RESISTANCE PROTEIN RGA3"/>
    <property type="match status" value="1"/>
</dbReference>
<sequence>NAGLGGLNTLNNLTGALKITDLGHRKQVALESKATELKQKQHLRSLCLAWKFEVEDNGKEDIVENAETTLCGLQPHSNLRLLKVYRFRGVKFANWLSFLVNLVKLELWYFKNCQYLPPLDRLPSLEELHLCGLTALEYILDEDKDLDVLKDEFTTSSSASTLSFFPSLRRLILDDLPNLKGWWEKKDIHDKNDSVPLFPSLSNLRISRCPCLDFMPLFPCVEKLYLEETSFRPLQQMIMMRNHSLKAEGRGSLSLLSTLCIRRCPGLESLPKELGNLPSLKSITIGKCPSLASLPEEIGNLQSLLVISIHECSDLVSLSKSIGNLSSLQHIIIKKCPSLMSLPEGIGNLSSVQSITISDCPNLASLLEGMRRLTSLKQLIVDDCPILSQRYKREIGEDWTKIAHIPESCDR</sequence>
<reference evidence="5" key="1">
    <citation type="submission" date="2016-06" db="EMBL/GenBank/DDBJ databases">
        <title>Parallel loss of symbiosis genes in relatives of nitrogen-fixing non-legume Parasponia.</title>
        <authorList>
            <person name="Van Velzen R."/>
            <person name="Holmer R."/>
            <person name="Bu F."/>
            <person name="Rutten L."/>
            <person name="Van Zeijl A."/>
            <person name="Liu W."/>
            <person name="Santuari L."/>
            <person name="Cao Q."/>
            <person name="Sharma T."/>
            <person name="Shen D."/>
            <person name="Roswanjaya Y."/>
            <person name="Wardhani T."/>
            <person name="Kalhor M.S."/>
            <person name="Jansen J."/>
            <person name="Van den Hoogen J."/>
            <person name="Gungor B."/>
            <person name="Hartog M."/>
            <person name="Hontelez J."/>
            <person name="Verver J."/>
            <person name="Yang W.-C."/>
            <person name="Schijlen E."/>
            <person name="Repin R."/>
            <person name="Schilthuizen M."/>
            <person name="Schranz E."/>
            <person name="Heidstra R."/>
            <person name="Miyata K."/>
            <person name="Fedorova E."/>
            <person name="Kohlen W."/>
            <person name="Bisseling T."/>
            <person name="Smit S."/>
            <person name="Geurts R."/>
        </authorList>
    </citation>
    <scope>NUCLEOTIDE SEQUENCE [LARGE SCALE GENOMIC DNA]</scope>
    <source>
        <strain evidence="5">cv. WU1-14</strain>
    </source>
</reference>